<protein>
    <submittedName>
        <fullName evidence="2">Hydrolase</fullName>
    </submittedName>
</protein>
<evidence type="ECO:0000313" key="3">
    <source>
        <dbReference type="Proteomes" id="UP000179769"/>
    </source>
</evidence>
<feature type="domain" description="AB hydrolase-1" evidence="1">
    <location>
        <begin position="67"/>
        <end position="308"/>
    </location>
</feature>
<proteinExistence type="predicted"/>
<accession>A0A1S1PJ07</accession>
<dbReference type="GO" id="GO:0016787">
    <property type="term" value="F:hydrolase activity"/>
    <property type="evidence" value="ECO:0007669"/>
    <property type="project" value="UniProtKB-KW"/>
</dbReference>
<dbReference type="SUPFAM" id="SSF53474">
    <property type="entry name" value="alpha/beta-Hydrolases"/>
    <property type="match status" value="1"/>
</dbReference>
<keyword evidence="2" id="KW-0378">Hydrolase</keyword>
<organism evidence="2 3">
    <name type="scientific">Parafrankia soli</name>
    <dbReference type="NCBI Taxonomy" id="2599596"/>
    <lineage>
        <taxon>Bacteria</taxon>
        <taxon>Bacillati</taxon>
        <taxon>Actinomycetota</taxon>
        <taxon>Actinomycetes</taxon>
        <taxon>Frankiales</taxon>
        <taxon>Frankiaceae</taxon>
        <taxon>Parafrankia</taxon>
    </lineage>
</organism>
<dbReference type="AlphaFoldDB" id="A0A1S1PJ07"/>
<dbReference type="PANTHER" id="PTHR43194">
    <property type="entry name" value="HYDROLASE ALPHA/BETA FOLD FAMILY"/>
    <property type="match status" value="1"/>
</dbReference>
<dbReference type="Proteomes" id="UP000179769">
    <property type="component" value="Unassembled WGS sequence"/>
</dbReference>
<dbReference type="InterPro" id="IPR029058">
    <property type="entry name" value="AB_hydrolase_fold"/>
</dbReference>
<dbReference type="EMBL" id="MAXA01000258">
    <property type="protein sequence ID" value="OHV21059.1"/>
    <property type="molecule type" value="Genomic_DNA"/>
</dbReference>
<dbReference type="PANTHER" id="PTHR43194:SF2">
    <property type="entry name" value="PEROXISOMAL MEMBRANE PROTEIN LPX1"/>
    <property type="match status" value="1"/>
</dbReference>
<name>A0A1S1PJ07_9ACTN</name>
<comment type="caution">
    <text evidence="2">The sequence shown here is derived from an EMBL/GenBank/DDBJ whole genome shotgun (WGS) entry which is preliminary data.</text>
</comment>
<dbReference type="Gene3D" id="3.40.50.1820">
    <property type="entry name" value="alpha/beta hydrolase"/>
    <property type="match status" value="1"/>
</dbReference>
<dbReference type="InterPro" id="IPR050228">
    <property type="entry name" value="Carboxylesterase_BioH"/>
</dbReference>
<dbReference type="PRINTS" id="PR00111">
    <property type="entry name" value="ABHYDROLASE"/>
</dbReference>
<evidence type="ECO:0000259" key="1">
    <source>
        <dbReference type="Pfam" id="PF12697"/>
    </source>
</evidence>
<dbReference type="Pfam" id="PF12697">
    <property type="entry name" value="Abhydrolase_6"/>
    <property type="match status" value="1"/>
</dbReference>
<sequence>MDAEEHDHNHDQAYERDDYDEFGLLHENAEELGIPHQGRPEVTRGHVEVEPGRRLSHIRWGTADPEIVFLHGGGQNAHTWDSVALALGRPAIAFDLPGHGRSFRRPDRNYGPWASGAAVATALGELAPNAAVIVGMSLGGATTIHLAATRPDLCRRAVIVDVTPQSADRSRAMNTAERGAVALVGGQPTYDSFEQMADAAVRLSPNRPASGVRRGVRHNAYQRADGRWAWRYDLGGPGATTEVTGMDSLWEEVDTITVPLLLVRGALSRFVHDDDVEQFHRRLPALRSVVVDGAGHAVQSDRPHELVRLIREFAFA</sequence>
<keyword evidence="3" id="KW-1185">Reference proteome</keyword>
<gene>
    <name evidence="2" type="ORF">BBK14_27105</name>
</gene>
<reference evidence="3" key="1">
    <citation type="submission" date="2016-07" db="EMBL/GenBank/DDBJ databases">
        <title>Frankia sp. NRRL B-16219 Genome sequencing.</title>
        <authorList>
            <person name="Ghodhbane-Gtari F."/>
            <person name="Swanson E."/>
            <person name="Gueddou A."/>
            <person name="Louati M."/>
            <person name="Nouioui I."/>
            <person name="Hezbri K."/>
            <person name="Abebe-Akele F."/>
            <person name="Simpson S."/>
            <person name="Morris K."/>
            <person name="Thomas K."/>
            <person name="Gtari M."/>
            <person name="Tisa L.S."/>
        </authorList>
    </citation>
    <scope>NUCLEOTIDE SEQUENCE [LARGE SCALE GENOMIC DNA]</scope>
    <source>
        <strain evidence="3">NRRL B-16219</strain>
    </source>
</reference>
<evidence type="ECO:0000313" key="2">
    <source>
        <dbReference type="EMBL" id="OHV21059.1"/>
    </source>
</evidence>
<dbReference type="InterPro" id="IPR000073">
    <property type="entry name" value="AB_hydrolase_1"/>
</dbReference>